<organism evidence="2 3">
    <name type="scientific">Mauremys mutica</name>
    <name type="common">yellowpond turtle</name>
    <dbReference type="NCBI Taxonomy" id="74926"/>
    <lineage>
        <taxon>Eukaryota</taxon>
        <taxon>Metazoa</taxon>
        <taxon>Chordata</taxon>
        <taxon>Craniata</taxon>
        <taxon>Vertebrata</taxon>
        <taxon>Euteleostomi</taxon>
        <taxon>Archelosauria</taxon>
        <taxon>Testudinata</taxon>
        <taxon>Testudines</taxon>
        <taxon>Cryptodira</taxon>
        <taxon>Durocryptodira</taxon>
        <taxon>Testudinoidea</taxon>
        <taxon>Geoemydidae</taxon>
        <taxon>Geoemydinae</taxon>
        <taxon>Mauremys</taxon>
    </lineage>
</organism>
<comment type="caution">
    <text evidence="2">The sequence shown here is derived from an EMBL/GenBank/DDBJ whole genome shotgun (WGS) entry which is preliminary data.</text>
</comment>
<keyword evidence="3" id="KW-1185">Reference proteome</keyword>
<feature type="compositionally biased region" description="Low complexity" evidence="1">
    <location>
        <begin position="34"/>
        <end position="49"/>
    </location>
</feature>
<dbReference type="Proteomes" id="UP000827986">
    <property type="component" value="Unassembled WGS sequence"/>
</dbReference>
<evidence type="ECO:0000256" key="1">
    <source>
        <dbReference type="SAM" id="MobiDB-lite"/>
    </source>
</evidence>
<evidence type="ECO:0000313" key="3">
    <source>
        <dbReference type="Proteomes" id="UP000827986"/>
    </source>
</evidence>
<sequence>MLAEPGPARGCTESNGPKGFPGADVEGDAVTEKAALLPARRKGPAAPGPRRQRQEGLTAPPSDGRTRRSSGCYPLNPERLKQSRLYVERAVKQRKIFMLHGPYPVIRRLLRSRGWVEKKAPKAAHRWERVPEGEEDGEGDDSDGAEEGESWARGGALCRQIFSFPVPRLSCCSCHGLSRAGPCSGLGLAGASKLRGA</sequence>
<proteinExistence type="predicted"/>
<reference evidence="2" key="1">
    <citation type="submission" date="2021-09" db="EMBL/GenBank/DDBJ databases">
        <title>The genome of Mauremys mutica provides insights into the evolution of semi-aquatic lifestyle.</title>
        <authorList>
            <person name="Gong S."/>
            <person name="Gao Y."/>
        </authorList>
    </citation>
    <scope>NUCLEOTIDE SEQUENCE</scope>
    <source>
        <strain evidence="2">MM-2020</strain>
        <tissue evidence="2">Muscle</tissue>
    </source>
</reference>
<feature type="compositionally biased region" description="Acidic residues" evidence="1">
    <location>
        <begin position="133"/>
        <end position="149"/>
    </location>
</feature>
<dbReference type="EMBL" id="JAHDVG010000486">
    <property type="protein sequence ID" value="KAH1168490.1"/>
    <property type="molecule type" value="Genomic_DNA"/>
</dbReference>
<feature type="region of interest" description="Disordered" evidence="1">
    <location>
        <begin position="126"/>
        <end position="149"/>
    </location>
</feature>
<name>A0A9D3WX38_9SAUR</name>
<accession>A0A9D3WX38</accession>
<gene>
    <name evidence="2" type="ORF">KIL84_003973</name>
</gene>
<evidence type="ECO:0000313" key="2">
    <source>
        <dbReference type="EMBL" id="KAH1168490.1"/>
    </source>
</evidence>
<feature type="region of interest" description="Disordered" evidence="1">
    <location>
        <begin position="1"/>
        <end position="76"/>
    </location>
</feature>
<protein>
    <submittedName>
        <fullName evidence="2">Uncharacterized protein</fullName>
    </submittedName>
</protein>
<dbReference type="AlphaFoldDB" id="A0A9D3WX38"/>